<evidence type="ECO:0000259" key="1">
    <source>
        <dbReference type="Pfam" id="PF02698"/>
    </source>
</evidence>
<sequence length="195" mass="22025">MLFPFGWRWWISYRYANAIYTANDVPPARVAIVFGARVYGSGRLSAMLRDRVDTAIELYQAGKVQKLLMSGDNRFDNYNEPGAMMAYALERGVPAEDIQPDYGGRRTYDTCYRARAIFQVQDAILVTQNFHLPRALFLCEQLGVPAVGVAADRRTYDPRSIAWSELREIPALLAALLDVIRRVPPPVMGEPIPLE</sequence>
<keyword evidence="3" id="KW-1185">Reference proteome</keyword>
<dbReference type="Proteomes" id="UP000317371">
    <property type="component" value="Unassembled WGS sequence"/>
</dbReference>
<gene>
    <name evidence="2" type="ORF">FKZ61_04810</name>
</gene>
<dbReference type="InterPro" id="IPR003848">
    <property type="entry name" value="DUF218"/>
</dbReference>
<dbReference type="Pfam" id="PF02698">
    <property type="entry name" value="DUF218"/>
    <property type="match status" value="1"/>
</dbReference>
<dbReference type="CDD" id="cd06259">
    <property type="entry name" value="YdcF-like"/>
    <property type="match status" value="1"/>
</dbReference>
<dbReference type="EMBL" id="VIGC01000005">
    <property type="protein sequence ID" value="TQE97081.1"/>
    <property type="molecule type" value="Genomic_DNA"/>
</dbReference>
<protein>
    <recommendedName>
        <fullName evidence="1">DUF218 domain-containing protein</fullName>
    </recommendedName>
</protein>
<proteinExistence type="predicted"/>
<comment type="caution">
    <text evidence="2">The sequence shown here is derived from an EMBL/GenBank/DDBJ whole genome shotgun (WGS) entry which is preliminary data.</text>
</comment>
<name>A0A540VK12_9CHLR</name>
<dbReference type="OrthoDB" id="9782395at2"/>
<feature type="domain" description="DUF218" evidence="1">
    <location>
        <begin position="30"/>
        <end position="154"/>
    </location>
</feature>
<dbReference type="PANTHER" id="PTHR30336">
    <property type="entry name" value="INNER MEMBRANE PROTEIN, PROBABLE PERMEASE"/>
    <property type="match status" value="1"/>
</dbReference>
<dbReference type="InParanoid" id="A0A540VK12"/>
<evidence type="ECO:0000313" key="2">
    <source>
        <dbReference type="EMBL" id="TQE97081.1"/>
    </source>
</evidence>
<accession>A0A540VK12</accession>
<evidence type="ECO:0000313" key="3">
    <source>
        <dbReference type="Proteomes" id="UP000317371"/>
    </source>
</evidence>
<reference evidence="2 3" key="1">
    <citation type="submission" date="2019-06" db="EMBL/GenBank/DDBJ databases">
        <title>Genome sequence of Litorilinea aerophila BAA-2444.</title>
        <authorList>
            <person name="Maclea K.S."/>
            <person name="Maurais E.G."/>
            <person name="Iannazzi L.C."/>
        </authorList>
    </citation>
    <scope>NUCLEOTIDE SEQUENCE [LARGE SCALE GENOMIC DNA]</scope>
    <source>
        <strain evidence="2 3">ATCC BAA-2444</strain>
    </source>
</reference>
<dbReference type="InterPro" id="IPR051599">
    <property type="entry name" value="Cell_Envelope_Assoc"/>
</dbReference>
<dbReference type="GO" id="GO:0005886">
    <property type="term" value="C:plasma membrane"/>
    <property type="evidence" value="ECO:0007669"/>
    <property type="project" value="TreeGrafter"/>
</dbReference>
<organism evidence="2 3">
    <name type="scientific">Litorilinea aerophila</name>
    <dbReference type="NCBI Taxonomy" id="1204385"/>
    <lineage>
        <taxon>Bacteria</taxon>
        <taxon>Bacillati</taxon>
        <taxon>Chloroflexota</taxon>
        <taxon>Caldilineae</taxon>
        <taxon>Caldilineales</taxon>
        <taxon>Caldilineaceae</taxon>
        <taxon>Litorilinea</taxon>
    </lineage>
</organism>
<dbReference type="AlphaFoldDB" id="A0A540VK12"/>
<dbReference type="PANTHER" id="PTHR30336:SF6">
    <property type="entry name" value="INTEGRAL MEMBRANE PROTEIN"/>
    <property type="match status" value="1"/>
</dbReference>